<evidence type="ECO:0000259" key="1">
    <source>
        <dbReference type="PROSITE" id="PS50948"/>
    </source>
</evidence>
<dbReference type="SUPFAM" id="SSF57414">
    <property type="entry name" value="Hairpin loop containing domain-like"/>
    <property type="match status" value="1"/>
</dbReference>
<proteinExistence type="predicted"/>
<reference evidence="3" key="2">
    <citation type="submission" date="2016-06" db="UniProtKB">
        <authorList>
            <consortium name="WormBaseParasite"/>
        </authorList>
    </citation>
    <scope>IDENTIFICATION</scope>
</reference>
<feature type="domain" description="Apple" evidence="1">
    <location>
        <begin position="139"/>
        <end position="222"/>
    </location>
</feature>
<dbReference type="InterPro" id="IPR003609">
    <property type="entry name" value="Pan_app"/>
</dbReference>
<keyword evidence="2" id="KW-1185">Reference proteome</keyword>
<dbReference type="GO" id="GO:0009653">
    <property type="term" value="P:anatomical structure morphogenesis"/>
    <property type="evidence" value="ECO:0007669"/>
    <property type="project" value="TreeGrafter"/>
</dbReference>
<dbReference type="Pfam" id="PF00024">
    <property type="entry name" value="PAN_1"/>
    <property type="match status" value="1"/>
</dbReference>
<dbReference type="PANTHER" id="PTHR47327:SF3">
    <property type="entry name" value="PAN DOMAIN PROTEIN"/>
    <property type="match status" value="1"/>
</dbReference>
<accession>A0A183CRD4</accession>
<evidence type="ECO:0000313" key="2">
    <source>
        <dbReference type="Proteomes" id="UP000050741"/>
    </source>
</evidence>
<dbReference type="AlphaFoldDB" id="A0A183CRD4"/>
<sequence>MRTLAVYRQHHRRLRHLPAVPSSSAGGTFPLLFFVALLCPLFQCALGAFECANHETATFVRISRARLDGTPLYCRNNIEPTTGAQRLCASFNFDGRETCYFFDDAASPAGTADLNPNPSANNFYYEKTCLPGVNAHESCTYRSFSFERMRKTSLDGFVRKSIQVPSREQCLSACLLEKEFVCRSVNYNYDSYACEMSTEDRRSKPTHLRMTNQPVDYYDNNCLNRQNRCGQQGGNLVFVKTTQFEIKFYDHTQVGHKKRCFQFLNFF</sequence>
<dbReference type="InterPro" id="IPR052774">
    <property type="entry name" value="Celegans_DevNeuronal_Protein"/>
</dbReference>
<dbReference type="Gene3D" id="3.50.4.10">
    <property type="entry name" value="Hepatocyte Growth Factor"/>
    <property type="match status" value="1"/>
</dbReference>
<dbReference type="PANTHER" id="PTHR47327">
    <property type="entry name" value="FI18240P1-RELATED"/>
    <property type="match status" value="1"/>
</dbReference>
<organism evidence="2 3">
    <name type="scientific">Globodera pallida</name>
    <name type="common">Potato cyst nematode worm</name>
    <name type="synonym">Heterodera pallida</name>
    <dbReference type="NCBI Taxonomy" id="36090"/>
    <lineage>
        <taxon>Eukaryota</taxon>
        <taxon>Metazoa</taxon>
        <taxon>Ecdysozoa</taxon>
        <taxon>Nematoda</taxon>
        <taxon>Chromadorea</taxon>
        <taxon>Rhabditida</taxon>
        <taxon>Tylenchina</taxon>
        <taxon>Tylenchomorpha</taxon>
        <taxon>Tylenchoidea</taxon>
        <taxon>Heteroderidae</taxon>
        <taxon>Heteroderinae</taxon>
        <taxon>Globodera</taxon>
    </lineage>
</organism>
<dbReference type="WBParaSite" id="GPLIN_001544200">
    <property type="protein sequence ID" value="GPLIN_001544200"/>
    <property type="gene ID" value="GPLIN_001544200"/>
</dbReference>
<reference evidence="2" key="1">
    <citation type="submission" date="2014-05" db="EMBL/GenBank/DDBJ databases">
        <title>The genome and life-stage specific transcriptomes of Globodera pallida elucidate key aspects of plant parasitism by a cyst nematode.</title>
        <authorList>
            <person name="Cotton J.A."/>
            <person name="Lilley C.J."/>
            <person name="Jones L.M."/>
            <person name="Kikuchi T."/>
            <person name="Reid A.J."/>
            <person name="Thorpe P."/>
            <person name="Tsai I.J."/>
            <person name="Beasley H."/>
            <person name="Blok V."/>
            <person name="Cock P.J.A."/>
            <person name="Van den Akker S.E."/>
            <person name="Holroyd N."/>
            <person name="Hunt M."/>
            <person name="Mantelin S."/>
            <person name="Naghra H."/>
            <person name="Pain A."/>
            <person name="Palomares-Rius J.E."/>
            <person name="Zarowiecki M."/>
            <person name="Berriman M."/>
            <person name="Jones J.T."/>
            <person name="Urwin P.E."/>
        </authorList>
    </citation>
    <scope>NUCLEOTIDE SEQUENCE [LARGE SCALE GENOMIC DNA]</scope>
    <source>
        <strain evidence="2">Lindley</strain>
    </source>
</reference>
<name>A0A183CRD4_GLOPA</name>
<dbReference type="SMART" id="SM00473">
    <property type="entry name" value="PAN_AP"/>
    <property type="match status" value="2"/>
</dbReference>
<dbReference type="PROSITE" id="PS50948">
    <property type="entry name" value="PAN"/>
    <property type="match status" value="1"/>
</dbReference>
<dbReference type="Proteomes" id="UP000050741">
    <property type="component" value="Unassembled WGS sequence"/>
</dbReference>
<dbReference type="CDD" id="cd01099">
    <property type="entry name" value="PAN_AP_HGF"/>
    <property type="match status" value="1"/>
</dbReference>
<protein>
    <submittedName>
        <fullName evidence="3">Apple domain-containing protein</fullName>
    </submittedName>
</protein>
<evidence type="ECO:0000313" key="3">
    <source>
        <dbReference type="WBParaSite" id="GPLIN_001544200"/>
    </source>
</evidence>